<name>A0ABN9CMR9_9NEOB</name>
<comment type="caution">
    <text evidence="1">The sequence shown here is derived from an EMBL/GenBank/DDBJ whole genome shotgun (WGS) entry which is preliminary data.</text>
</comment>
<proteinExistence type="predicted"/>
<protein>
    <submittedName>
        <fullName evidence="1">Uncharacterized protein</fullName>
    </submittedName>
</protein>
<accession>A0ABN9CMR9</accession>
<reference evidence="1" key="1">
    <citation type="submission" date="2023-05" db="EMBL/GenBank/DDBJ databases">
        <authorList>
            <person name="Stuckert A."/>
        </authorList>
    </citation>
    <scope>NUCLEOTIDE SEQUENCE</scope>
</reference>
<dbReference type="EMBL" id="CATNWA010011023">
    <property type="protein sequence ID" value="CAI9560989.1"/>
    <property type="molecule type" value="Genomic_DNA"/>
</dbReference>
<gene>
    <name evidence="1" type="ORF">SPARVUS_LOCUS5366479</name>
</gene>
<evidence type="ECO:0000313" key="1">
    <source>
        <dbReference type="EMBL" id="CAI9560989.1"/>
    </source>
</evidence>
<keyword evidence="2" id="KW-1185">Reference proteome</keyword>
<feature type="non-terminal residue" evidence="1">
    <location>
        <position position="1"/>
    </location>
</feature>
<organism evidence="1 2">
    <name type="scientific">Staurois parvus</name>
    <dbReference type="NCBI Taxonomy" id="386267"/>
    <lineage>
        <taxon>Eukaryota</taxon>
        <taxon>Metazoa</taxon>
        <taxon>Chordata</taxon>
        <taxon>Craniata</taxon>
        <taxon>Vertebrata</taxon>
        <taxon>Euteleostomi</taxon>
        <taxon>Amphibia</taxon>
        <taxon>Batrachia</taxon>
        <taxon>Anura</taxon>
        <taxon>Neobatrachia</taxon>
        <taxon>Ranoidea</taxon>
        <taxon>Ranidae</taxon>
        <taxon>Staurois</taxon>
    </lineage>
</organism>
<sequence>ARRHSRPWLSITGSRTLITRWRPVIAAEHLQWGGELFVNNTVLSGQLFHTNMNGCAQHSQ</sequence>
<evidence type="ECO:0000313" key="2">
    <source>
        <dbReference type="Proteomes" id="UP001162483"/>
    </source>
</evidence>
<dbReference type="Proteomes" id="UP001162483">
    <property type="component" value="Unassembled WGS sequence"/>
</dbReference>